<dbReference type="EMBL" id="CABVQN010000010">
    <property type="protein sequence ID" value="VWD01414.1"/>
    <property type="molecule type" value="Genomic_DNA"/>
</dbReference>
<reference evidence="1 2" key="1">
    <citation type="submission" date="2019-09" db="EMBL/GenBank/DDBJ databases">
        <authorList>
            <person name="Depoorter E."/>
        </authorList>
    </citation>
    <scope>NUCLEOTIDE SEQUENCE [LARGE SCALE GENOMIC DNA]</scope>
    <source>
        <strain evidence="1">R-39750</strain>
    </source>
</reference>
<organism evidence="1 2">
    <name type="scientific">Burkholderia lata (strain ATCC 17760 / DSM 23089 / LMG 22485 / NCIMB 9086 / R18194 / 383)</name>
    <dbReference type="NCBI Taxonomy" id="482957"/>
    <lineage>
        <taxon>Bacteria</taxon>
        <taxon>Pseudomonadati</taxon>
        <taxon>Pseudomonadota</taxon>
        <taxon>Betaproteobacteria</taxon>
        <taxon>Burkholderiales</taxon>
        <taxon>Burkholderiaceae</taxon>
        <taxon>Burkholderia</taxon>
        <taxon>Burkholderia cepacia complex</taxon>
    </lineage>
</organism>
<proteinExistence type="predicted"/>
<accession>A0A6P2WWW4</accession>
<dbReference type="InterPro" id="IPR034122">
    <property type="entry name" value="Retropepsin-like_bacterial"/>
</dbReference>
<dbReference type="CDD" id="cd05483">
    <property type="entry name" value="retropepsin_like_bacteria"/>
    <property type="match status" value="2"/>
</dbReference>
<sequence>MSFRDGHYTVPVDIGGHAYPMVLGIGTDRTAFSPDAIRMLGLTEDARQASVVSGLNGARSTYPYVLPSLKFGTEEWNHLSVLSMNLPTGSPADVTAPIGILGADVLSRYDLDVDFPNRTMTLYTAQGCIAQFLPWQGRYFEYAAKTQPRANHRFVIPVTLNGRKIDAILSTGSGRTLIKRADLEQVGGTRAAQLTFAPSGPAGSSPRTVDVYRFDHLQIGPRSFRNVTLRISDSISDGEDMVLGLDFMHTRRIWFSHSSERVFMQPSSDQRKVEIPAAIIQPGVFGTIESGNAPGDDLAAMLRQHPELSTHTHMTYTPTVRVIERTRLQPPP</sequence>
<dbReference type="Proteomes" id="UP000494110">
    <property type="component" value="Unassembled WGS sequence"/>
</dbReference>
<evidence type="ECO:0000313" key="1">
    <source>
        <dbReference type="EMBL" id="VWD01414.1"/>
    </source>
</evidence>
<protein>
    <submittedName>
        <fullName evidence="1">Uncharacterized protein</fullName>
    </submittedName>
</protein>
<dbReference type="Pfam" id="PF13650">
    <property type="entry name" value="Asp_protease_2"/>
    <property type="match status" value="2"/>
</dbReference>
<name>A0A6P2WWW4_BURL3</name>
<gene>
    <name evidence="1" type="ORF">BLA39750_02592</name>
</gene>
<dbReference type="InterPro" id="IPR021109">
    <property type="entry name" value="Peptidase_aspartic_dom_sf"/>
</dbReference>
<evidence type="ECO:0000313" key="2">
    <source>
        <dbReference type="Proteomes" id="UP000494110"/>
    </source>
</evidence>
<dbReference type="Gene3D" id="2.40.70.10">
    <property type="entry name" value="Acid Proteases"/>
    <property type="match status" value="2"/>
</dbReference>
<dbReference type="AlphaFoldDB" id="A0A6P2WWW4"/>
<dbReference type="SUPFAM" id="SSF50630">
    <property type="entry name" value="Acid proteases"/>
    <property type="match status" value="2"/>
</dbReference>